<comment type="similarity">
    <text evidence="1">Belongs to the Gfa family.</text>
</comment>
<proteinExistence type="inferred from homology"/>
<dbReference type="EMBL" id="CABFNO020001476">
    <property type="protein sequence ID" value="CAG9991090.1"/>
    <property type="molecule type" value="Genomic_DNA"/>
</dbReference>
<evidence type="ECO:0000313" key="6">
    <source>
        <dbReference type="EMBL" id="CAG9991090.1"/>
    </source>
</evidence>
<dbReference type="AlphaFoldDB" id="A0A9N9UHV7"/>
<comment type="caution">
    <text evidence="6">The sequence shown here is derived from an EMBL/GenBank/DDBJ whole genome shotgun (WGS) entry which is preliminary data.</text>
</comment>
<organism evidence="6 7">
    <name type="scientific">Clonostachys byssicola</name>
    <dbReference type="NCBI Taxonomy" id="160290"/>
    <lineage>
        <taxon>Eukaryota</taxon>
        <taxon>Fungi</taxon>
        <taxon>Dikarya</taxon>
        <taxon>Ascomycota</taxon>
        <taxon>Pezizomycotina</taxon>
        <taxon>Sordariomycetes</taxon>
        <taxon>Hypocreomycetidae</taxon>
        <taxon>Hypocreales</taxon>
        <taxon>Bionectriaceae</taxon>
        <taxon>Clonostachys</taxon>
    </lineage>
</organism>
<dbReference type="PANTHER" id="PTHR33337:SF40">
    <property type="entry name" value="CENP-V_GFA DOMAIN-CONTAINING PROTEIN-RELATED"/>
    <property type="match status" value="1"/>
</dbReference>
<dbReference type="InterPro" id="IPR006913">
    <property type="entry name" value="CENP-V/GFA"/>
</dbReference>
<accession>A0A9N9UHV7</accession>
<keyword evidence="7" id="KW-1185">Reference proteome</keyword>
<evidence type="ECO:0000256" key="3">
    <source>
        <dbReference type="ARBA" id="ARBA00022833"/>
    </source>
</evidence>
<sequence>MPAPYSGRCLCGGVSLNITAEPAVVLSCFCTHCSKGAGGANQVIAKFPANEVQVTGQENLSFYTLDDTSSGSPKEKAFCKTCGSPVWTVPGQAKGKFIIIRTAMLDSGLELKPNSDLFVKYRPTWMSPSEGASQWEEMRK</sequence>
<dbReference type="Pfam" id="PF04828">
    <property type="entry name" value="GFA"/>
    <property type="match status" value="1"/>
</dbReference>
<dbReference type="Gene3D" id="3.90.1590.10">
    <property type="entry name" value="glutathione-dependent formaldehyde- activating enzyme (gfa)"/>
    <property type="match status" value="1"/>
</dbReference>
<dbReference type="InterPro" id="IPR011057">
    <property type="entry name" value="Mss4-like_sf"/>
</dbReference>
<dbReference type="OrthoDB" id="2212170at2759"/>
<dbReference type="PROSITE" id="PS51891">
    <property type="entry name" value="CENP_V_GFA"/>
    <property type="match status" value="1"/>
</dbReference>
<keyword evidence="2" id="KW-0479">Metal-binding</keyword>
<dbReference type="GO" id="GO:0046872">
    <property type="term" value="F:metal ion binding"/>
    <property type="evidence" value="ECO:0007669"/>
    <property type="project" value="UniProtKB-KW"/>
</dbReference>
<keyword evidence="4" id="KW-0456">Lyase</keyword>
<feature type="domain" description="CENP-V/GFA" evidence="5">
    <location>
        <begin position="5"/>
        <end position="130"/>
    </location>
</feature>
<evidence type="ECO:0000256" key="1">
    <source>
        <dbReference type="ARBA" id="ARBA00005495"/>
    </source>
</evidence>
<reference evidence="6" key="1">
    <citation type="submission" date="2021-10" db="EMBL/GenBank/DDBJ databases">
        <authorList>
            <person name="Piombo E."/>
        </authorList>
    </citation>
    <scope>NUCLEOTIDE SEQUENCE</scope>
</reference>
<dbReference type="GO" id="GO:0016846">
    <property type="term" value="F:carbon-sulfur lyase activity"/>
    <property type="evidence" value="ECO:0007669"/>
    <property type="project" value="InterPro"/>
</dbReference>
<dbReference type="Proteomes" id="UP000754883">
    <property type="component" value="Unassembled WGS sequence"/>
</dbReference>
<evidence type="ECO:0000313" key="7">
    <source>
        <dbReference type="Proteomes" id="UP000754883"/>
    </source>
</evidence>
<evidence type="ECO:0000256" key="2">
    <source>
        <dbReference type="ARBA" id="ARBA00022723"/>
    </source>
</evidence>
<name>A0A9N9UHV7_9HYPO</name>
<dbReference type="PANTHER" id="PTHR33337">
    <property type="entry name" value="GFA DOMAIN-CONTAINING PROTEIN"/>
    <property type="match status" value="1"/>
</dbReference>
<dbReference type="SUPFAM" id="SSF51316">
    <property type="entry name" value="Mss4-like"/>
    <property type="match status" value="1"/>
</dbReference>
<protein>
    <recommendedName>
        <fullName evidence="5">CENP-V/GFA domain-containing protein</fullName>
    </recommendedName>
</protein>
<evidence type="ECO:0000256" key="4">
    <source>
        <dbReference type="ARBA" id="ARBA00023239"/>
    </source>
</evidence>
<keyword evidence="3" id="KW-0862">Zinc</keyword>
<evidence type="ECO:0000259" key="5">
    <source>
        <dbReference type="PROSITE" id="PS51891"/>
    </source>
</evidence>
<gene>
    <name evidence="6" type="ORF">CBYS24578_00007315</name>
</gene>